<proteinExistence type="predicted"/>
<evidence type="ECO:0000313" key="2">
    <source>
        <dbReference type="Proteomes" id="UP000824076"/>
    </source>
</evidence>
<protein>
    <submittedName>
        <fullName evidence="1">Uncharacterized protein</fullName>
    </submittedName>
</protein>
<reference evidence="1" key="1">
    <citation type="submission" date="2020-10" db="EMBL/GenBank/DDBJ databases">
        <authorList>
            <person name="Gilroy R."/>
        </authorList>
    </citation>
    <scope>NUCLEOTIDE SEQUENCE</scope>
    <source>
        <strain evidence="1">17073</strain>
    </source>
</reference>
<dbReference type="Proteomes" id="UP000824076">
    <property type="component" value="Unassembled WGS sequence"/>
</dbReference>
<comment type="caution">
    <text evidence="1">The sequence shown here is derived from an EMBL/GenBank/DDBJ whole genome shotgun (WGS) entry which is preliminary data.</text>
</comment>
<name>A0A9D1LHD5_9BACT</name>
<feature type="non-terminal residue" evidence="1">
    <location>
        <position position="1"/>
    </location>
</feature>
<accession>A0A9D1LHD5</accession>
<organism evidence="1 2">
    <name type="scientific">Candidatus Limisoma intestinavium</name>
    <dbReference type="NCBI Taxonomy" id="2840856"/>
    <lineage>
        <taxon>Bacteria</taxon>
        <taxon>Pseudomonadati</taxon>
        <taxon>Bacteroidota</taxon>
        <taxon>Bacteroidia</taxon>
        <taxon>Bacteroidales</taxon>
        <taxon>Candidatus Limisoma</taxon>
    </lineage>
</organism>
<reference evidence="1" key="2">
    <citation type="journal article" date="2021" name="PeerJ">
        <title>Extensive microbial diversity within the chicken gut microbiome revealed by metagenomics and culture.</title>
        <authorList>
            <person name="Gilroy R."/>
            <person name="Ravi A."/>
            <person name="Getino M."/>
            <person name="Pursley I."/>
            <person name="Horton D.L."/>
            <person name="Alikhan N.F."/>
            <person name="Baker D."/>
            <person name="Gharbi K."/>
            <person name="Hall N."/>
            <person name="Watson M."/>
            <person name="Adriaenssens E.M."/>
            <person name="Foster-Nyarko E."/>
            <person name="Jarju S."/>
            <person name="Secka A."/>
            <person name="Antonio M."/>
            <person name="Oren A."/>
            <person name="Chaudhuri R.R."/>
            <person name="La Ragione R."/>
            <person name="Hildebrand F."/>
            <person name="Pallen M.J."/>
        </authorList>
    </citation>
    <scope>NUCLEOTIDE SEQUENCE</scope>
    <source>
        <strain evidence="1">17073</strain>
    </source>
</reference>
<gene>
    <name evidence="1" type="ORF">IAD18_04020</name>
</gene>
<evidence type="ECO:0000313" key="1">
    <source>
        <dbReference type="EMBL" id="HIU38816.1"/>
    </source>
</evidence>
<sequence length="147" mass="17011">RKSRRGVAALSAVVLLALSVGIAGVVGVVRERATFEQRVAEKMRVDSLAERRLSEDLMRYAEQYSSEYLEECIRRMRDATIPTEERDKIPSAFAENILKNLEDYAIRRCDGDTLEAKRYLPQMVQVYQGVYRRYYSQFYEAILNISS</sequence>
<dbReference type="AlphaFoldDB" id="A0A9D1LHD5"/>
<dbReference type="EMBL" id="DVMS01000116">
    <property type="protein sequence ID" value="HIU38816.1"/>
    <property type="molecule type" value="Genomic_DNA"/>
</dbReference>